<dbReference type="InterPro" id="IPR040222">
    <property type="entry name" value="ALOG"/>
</dbReference>
<evidence type="ECO:0000256" key="6">
    <source>
        <dbReference type="ARBA" id="ARBA00023242"/>
    </source>
</evidence>
<keyword evidence="6" id="KW-0539">Nucleus</keyword>
<dbReference type="GO" id="GO:0003677">
    <property type="term" value="F:DNA binding"/>
    <property type="evidence" value="ECO:0007669"/>
    <property type="project" value="UniProtKB-KW"/>
</dbReference>
<dbReference type="EMBL" id="UYJE01006619">
    <property type="protein sequence ID" value="VDI47539.1"/>
    <property type="molecule type" value="Genomic_DNA"/>
</dbReference>
<evidence type="ECO:0000256" key="5">
    <source>
        <dbReference type="ARBA" id="ARBA00023163"/>
    </source>
</evidence>
<evidence type="ECO:0000313" key="8">
    <source>
        <dbReference type="EMBL" id="VDI47539.1"/>
    </source>
</evidence>
<dbReference type="SUPFAM" id="SSF56349">
    <property type="entry name" value="DNA breaking-rejoining enzymes"/>
    <property type="match status" value="1"/>
</dbReference>
<dbReference type="InterPro" id="IPR011010">
    <property type="entry name" value="DNA_brk_join_enz"/>
</dbReference>
<evidence type="ECO:0000259" key="7">
    <source>
        <dbReference type="Pfam" id="PF04852"/>
    </source>
</evidence>
<evidence type="ECO:0000256" key="1">
    <source>
        <dbReference type="ARBA" id="ARBA00004123"/>
    </source>
</evidence>
<accession>A0A8B6FBB2</accession>
<comment type="similarity">
    <text evidence="2">Belongs to the plant homeotic and developmental regulators ALOG protein family.</text>
</comment>
<gene>
    <name evidence="8" type="ORF">MGAL_10B093811</name>
</gene>
<dbReference type="AlphaFoldDB" id="A0A8B6FBB2"/>
<keyword evidence="3" id="KW-0805">Transcription regulation</keyword>
<dbReference type="Proteomes" id="UP000596742">
    <property type="component" value="Unassembled WGS sequence"/>
</dbReference>
<comment type="caution">
    <text evidence="8">The sequence shown here is derived from an EMBL/GenBank/DDBJ whole genome shotgun (WGS) entry which is preliminary data.</text>
</comment>
<dbReference type="GO" id="GO:0009299">
    <property type="term" value="P:mRNA transcription"/>
    <property type="evidence" value="ECO:0007669"/>
    <property type="project" value="TreeGrafter"/>
</dbReference>
<evidence type="ECO:0000256" key="2">
    <source>
        <dbReference type="ARBA" id="ARBA00010308"/>
    </source>
</evidence>
<keyword evidence="4" id="KW-0238">DNA-binding</keyword>
<reference evidence="8" key="1">
    <citation type="submission" date="2018-11" db="EMBL/GenBank/DDBJ databases">
        <authorList>
            <person name="Alioto T."/>
            <person name="Alioto T."/>
        </authorList>
    </citation>
    <scope>NUCLEOTIDE SEQUENCE</scope>
</reference>
<dbReference type="Pfam" id="PF04852">
    <property type="entry name" value="ALOG_dom"/>
    <property type="match status" value="1"/>
</dbReference>
<dbReference type="PANTHER" id="PTHR31165:SF2">
    <property type="entry name" value="ALOG DOMAIN-CONTAINING PROTEIN"/>
    <property type="match status" value="1"/>
</dbReference>
<dbReference type="GO" id="GO:0005634">
    <property type="term" value="C:nucleus"/>
    <property type="evidence" value="ECO:0007669"/>
    <property type="project" value="UniProtKB-SubCell"/>
</dbReference>
<sequence>MDELDKRITCSSGHKRKKSFQGSFLQFLQDLDCKHLSVCTPDDIRRFLIWKDFCGKTTIHGVHCKHLGQKGEFDCFCPKRLASGTVEGVINQLVNIFDDNGFGRYWDIFSKSGNPACAPIVKEYLKLIREEQASAHVLPKQAKPIFLSKIKAMCSYIDREIKSPGLSLRERIVSEKGRVLDKAVNYSVMYERLRYYLSLLGIYEGETPHSFRSGCAVTMALSGAAENVDQAMKHIGWFGRTSAEYYSRIHTLVDAGSIALRLSQVANGSENIETVFKEQADYSSLVHVFNKE</sequence>
<proteinExistence type="inferred from homology"/>
<comment type="subcellular location">
    <subcellularLocation>
        <location evidence="1">Nucleus</location>
    </subcellularLocation>
</comment>
<dbReference type="PANTHER" id="PTHR31165">
    <property type="entry name" value="PROTEIN G1-LIKE2"/>
    <property type="match status" value="1"/>
</dbReference>
<keyword evidence="9" id="KW-1185">Reference proteome</keyword>
<keyword evidence="5" id="KW-0804">Transcription</keyword>
<protein>
    <recommendedName>
        <fullName evidence="7">ALOG domain-containing protein</fullName>
    </recommendedName>
</protein>
<dbReference type="OrthoDB" id="1647768at2759"/>
<organism evidence="8 9">
    <name type="scientific">Mytilus galloprovincialis</name>
    <name type="common">Mediterranean mussel</name>
    <dbReference type="NCBI Taxonomy" id="29158"/>
    <lineage>
        <taxon>Eukaryota</taxon>
        <taxon>Metazoa</taxon>
        <taxon>Spiralia</taxon>
        <taxon>Lophotrochozoa</taxon>
        <taxon>Mollusca</taxon>
        <taxon>Bivalvia</taxon>
        <taxon>Autobranchia</taxon>
        <taxon>Pteriomorphia</taxon>
        <taxon>Mytilida</taxon>
        <taxon>Mytiloidea</taxon>
        <taxon>Mytilidae</taxon>
        <taxon>Mytilinae</taxon>
        <taxon>Mytilus</taxon>
    </lineage>
</organism>
<evidence type="ECO:0000313" key="9">
    <source>
        <dbReference type="Proteomes" id="UP000596742"/>
    </source>
</evidence>
<dbReference type="InterPro" id="IPR006936">
    <property type="entry name" value="ALOG_dom"/>
</dbReference>
<name>A0A8B6FBB2_MYTGA</name>
<feature type="domain" description="ALOG" evidence="7">
    <location>
        <begin position="13"/>
        <end position="130"/>
    </location>
</feature>
<evidence type="ECO:0000256" key="4">
    <source>
        <dbReference type="ARBA" id="ARBA00023125"/>
    </source>
</evidence>
<evidence type="ECO:0000256" key="3">
    <source>
        <dbReference type="ARBA" id="ARBA00023015"/>
    </source>
</evidence>